<protein>
    <recommendedName>
        <fullName evidence="3">HTH araC/xylS-type domain-containing protein</fullName>
    </recommendedName>
</protein>
<accession>A0ABZ0V982</accession>
<gene>
    <name evidence="1" type="ORF">T9R20_16005</name>
</gene>
<dbReference type="EMBL" id="CP139779">
    <property type="protein sequence ID" value="WQB70181.1"/>
    <property type="molecule type" value="Genomic_DNA"/>
</dbReference>
<evidence type="ECO:0000313" key="1">
    <source>
        <dbReference type="EMBL" id="WQB70181.1"/>
    </source>
</evidence>
<sequence>MVVPFLLSEREIADGDEVHLLPTGNATLLLTPDTAVEPHRLVLPHRNVIRARGPVALAALSPNVVKCLLGEPRRHLERTIAVTDHPLLLPFANADGMPQVADLLHDLRDSLTVTPDEHDFLTLWETMVRGEELPTGDRRVQRLALRYAGRSPLALNTIARLARTLDADNRTGGHNSLGAFADSSHYVRICRSHTGRTPTAWRNMSQTFY</sequence>
<keyword evidence="2" id="KW-1185">Reference proteome</keyword>
<dbReference type="Proteomes" id="UP001324533">
    <property type="component" value="Chromosome"/>
</dbReference>
<dbReference type="RefSeq" id="WP_322410331.1">
    <property type="nucleotide sequence ID" value="NZ_CP139779.1"/>
</dbReference>
<name>A0ABZ0V982_9MICO</name>
<organism evidence="1 2">
    <name type="scientific">Microbacterium invictum</name>
    <dbReference type="NCBI Taxonomy" id="515415"/>
    <lineage>
        <taxon>Bacteria</taxon>
        <taxon>Bacillati</taxon>
        <taxon>Actinomycetota</taxon>
        <taxon>Actinomycetes</taxon>
        <taxon>Micrococcales</taxon>
        <taxon>Microbacteriaceae</taxon>
        <taxon>Microbacterium</taxon>
    </lineage>
</organism>
<reference evidence="1 2" key="1">
    <citation type="submission" date="2023-06" db="EMBL/GenBank/DDBJ databases">
        <title>Rock-solubilizing bacteria, Microbacterium invictum, promotes re-establishment of vegetation in rocky wasteland by accelerating rock bio-weathering and reshaping soil bacterial community.</title>
        <authorList>
            <person name="Liu C."/>
        </authorList>
    </citation>
    <scope>NUCLEOTIDE SEQUENCE [LARGE SCALE GENOMIC DNA]</scope>
    <source>
        <strain evidence="1 2">X-18</strain>
    </source>
</reference>
<evidence type="ECO:0008006" key="3">
    <source>
        <dbReference type="Google" id="ProtNLM"/>
    </source>
</evidence>
<proteinExistence type="predicted"/>
<evidence type="ECO:0000313" key="2">
    <source>
        <dbReference type="Proteomes" id="UP001324533"/>
    </source>
</evidence>